<dbReference type="Proteomes" id="UP000823561">
    <property type="component" value="Chromosome 1"/>
</dbReference>
<dbReference type="AlphaFoldDB" id="A0AAV6HHF6"/>
<organism evidence="2 3">
    <name type="scientific">Alosa alosa</name>
    <name type="common">allis shad</name>
    <dbReference type="NCBI Taxonomy" id="278164"/>
    <lineage>
        <taxon>Eukaryota</taxon>
        <taxon>Metazoa</taxon>
        <taxon>Chordata</taxon>
        <taxon>Craniata</taxon>
        <taxon>Vertebrata</taxon>
        <taxon>Euteleostomi</taxon>
        <taxon>Actinopterygii</taxon>
        <taxon>Neopterygii</taxon>
        <taxon>Teleostei</taxon>
        <taxon>Clupei</taxon>
        <taxon>Clupeiformes</taxon>
        <taxon>Clupeoidei</taxon>
        <taxon>Clupeidae</taxon>
        <taxon>Alosa</taxon>
    </lineage>
</organism>
<keyword evidence="3" id="KW-1185">Reference proteome</keyword>
<feature type="region of interest" description="Disordered" evidence="1">
    <location>
        <begin position="55"/>
        <end position="77"/>
    </location>
</feature>
<reference evidence="2 3" key="1">
    <citation type="submission" date="2020-10" db="EMBL/GenBank/DDBJ databases">
        <title>Chromosome-scale genome assembly of the Allis shad, Alosa alosa.</title>
        <authorList>
            <person name="Margot Z."/>
            <person name="Christophe K."/>
            <person name="Cabau C."/>
            <person name="Louis A."/>
            <person name="Berthelot C."/>
            <person name="Parey E."/>
            <person name="Roest Crollius H."/>
            <person name="Montfort J."/>
            <person name="Robinson-Rechavi M."/>
            <person name="Bucao C."/>
            <person name="Bouchez O."/>
            <person name="Gislard M."/>
            <person name="Lluch J."/>
            <person name="Milhes M."/>
            <person name="Lampietro C."/>
            <person name="Lopez Roques C."/>
            <person name="Donnadieu C."/>
            <person name="Braasch I."/>
            <person name="Desvignes T."/>
            <person name="Postlethwait J."/>
            <person name="Bobe J."/>
            <person name="Guiguen Y."/>
        </authorList>
    </citation>
    <scope>NUCLEOTIDE SEQUENCE [LARGE SCALE GENOMIC DNA]</scope>
    <source>
        <strain evidence="2">M-15738</strain>
        <tissue evidence="2">Blood</tissue>
    </source>
</reference>
<name>A0AAV6HHF6_9TELE</name>
<sequence length="77" mass="9428">MDRLLRLTTKCPVRLHPTQQGSLRNRRKRSTSTWRLRKQRRLLWPYRISSDAFRRKKSEVKEANKESRTEKEGKDQF</sequence>
<proteinExistence type="predicted"/>
<evidence type="ECO:0000313" key="3">
    <source>
        <dbReference type="Proteomes" id="UP000823561"/>
    </source>
</evidence>
<evidence type="ECO:0000313" key="2">
    <source>
        <dbReference type="EMBL" id="KAG5286633.1"/>
    </source>
</evidence>
<accession>A0AAV6HHF6</accession>
<protein>
    <submittedName>
        <fullName evidence="2">Uncharacterized protein</fullName>
    </submittedName>
</protein>
<feature type="compositionally biased region" description="Basic and acidic residues" evidence="1">
    <location>
        <begin position="59"/>
        <end position="77"/>
    </location>
</feature>
<evidence type="ECO:0000256" key="1">
    <source>
        <dbReference type="SAM" id="MobiDB-lite"/>
    </source>
</evidence>
<comment type="caution">
    <text evidence="2">The sequence shown here is derived from an EMBL/GenBank/DDBJ whole genome shotgun (WGS) entry which is preliminary data.</text>
</comment>
<gene>
    <name evidence="2" type="ORF">AALO_G00017110</name>
</gene>
<dbReference type="EMBL" id="JADWDJ010000001">
    <property type="protein sequence ID" value="KAG5286633.1"/>
    <property type="molecule type" value="Genomic_DNA"/>
</dbReference>